<dbReference type="EMBL" id="CP014845">
    <property type="protein sequence ID" value="AMR80507.1"/>
    <property type="molecule type" value="Genomic_DNA"/>
</dbReference>
<evidence type="ECO:0000313" key="4">
    <source>
        <dbReference type="EMBL" id="AMR79852.1"/>
    </source>
</evidence>
<evidence type="ECO:0000259" key="2">
    <source>
        <dbReference type="Pfam" id="PF02371"/>
    </source>
</evidence>
<dbReference type="InterPro" id="IPR003346">
    <property type="entry name" value="Transposase_20"/>
</dbReference>
<keyword evidence="7" id="KW-1185">Reference proteome</keyword>
<proteinExistence type="predicted"/>
<accession>A0A142JP40</accession>
<dbReference type="InterPro" id="IPR002525">
    <property type="entry name" value="Transp_IS110-like_N"/>
</dbReference>
<dbReference type="Proteomes" id="UP000075238">
    <property type="component" value="Chromosome 2"/>
</dbReference>
<evidence type="ECO:0000313" key="3">
    <source>
        <dbReference type="EMBL" id="AMR77418.1"/>
    </source>
</evidence>
<dbReference type="PANTHER" id="PTHR33055">
    <property type="entry name" value="TRANSPOSASE FOR INSERTION SEQUENCE ELEMENT IS1111A"/>
    <property type="match status" value="1"/>
</dbReference>
<dbReference type="EMBL" id="CP014844">
    <property type="protein sequence ID" value="AMR79852.1"/>
    <property type="molecule type" value="Genomic_DNA"/>
</dbReference>
<evidence type="ECO:0000313" key="7">
    <source>
        <dbReference type="Proteomes" id="UP000075238"/>
    </source>
</evidence>
<evidence type="ECO:0000313" key="5">
    <source>
        <dbReference type="EMBL" id="AMR79942.1"/>
    </source>
</evidence>
<dbReference type="AlphaFoldDB" id="A0A142JP40"/>
<dbReference type="GO" id="GO:0004803">
    <property type="term" value="F:transposase activity"/>
    <property type="evidence" value="ECO:0007669"/>
    <property type="project" value="InterPro"/>
</dbReference>
<name>A0A142JP40_9BURK</name>
<dbReference type="PANTHER" id="PTHR33055:SF13">
    <property type="entry name" value="TRANSPOSASE"/>
    <property type="match status" value="1"/>
</dbReference>
<reference evidence="4 7" key="1">
    <citation type="submission" date="2016-03" db="EMBL/GenBank/DDBJ databases">
        <title>Complete genome sequence of a novel chlorpyrifos degrading bacterium, Cupriavidus nantongensis sp. X1.</title>
        <authorList>
            <person name="Fang L."/>
        </authorList>
    </citation>
    <scope>NUCLEOTIDE SEQUENCE [LARGE SCALE GENOMIC DNA]</scope>
    <source>
        <strain evidence="4 7">X1</strain>
    </source>
</reference>
<dbReference type="NCBIfam" id="NF033542">
    <property type="entry name" value="transpos_IS110"/>
    <property type="match status" value="1"/>
</dbReference>
<gene>
    <name evidence="3" type="ORF">A2G96_06535</name>
    <name evidence="4" type="ORF">A2G96_19955</name>
    <name evidence="5" type="ORF">A2G96_20440</name>
    <name evidence="6" type="ORF">A2G96_21920</name>
</gene>
<dbReference type="KEGG" id="cnan:A2G96_19955"/>
<dbReference type="Pfam" id="PF02371">
    <property type="entry name" value="Transposase_20"/>
    <property type="match status" value="1"/>
</dbReference>
<dbReference type="EMBL" id="CP014844">
    <property type="protein sequence ID" value="AMR77418.1"/>
    <property type="molecule type" value="Genomic_DNA"/>
</dbReference>
<dbReference type="EMBL" id="CP014844">
    <property type="protein sequence ID" value="AMR79942.1"/>
    <property type="molecule type" value="Genomic_DNA"/>
</dbReference>
<dbReference type="GO" id="GO:0003677">
    <property type="term" value="F:DNA binding"/>
    <property type="evidence" value="ECO:0007669"/>
    <property type="project" value="InterPro"/>
</dbReference>
<dbReference type="OrthoDB" id="9795150at2"/>
<dbReference type="KEGG" id="cnan:A2G96_20440"/>
<feature type="domain" description="Transposase IS116/IS110/IS902 C-terminal" evidence="2">
    <location>
        <begin position="201"/>
        <end position="284"/>
    </location>
</feature>
<dbReference type="Proteomes" id="UP000075238">
    <property type="component" value="Chromosome 1"/>
</dbReference>
<sequence>MHPQGRESNQGPRPNAGIDVSKEHLDASWNDQCLRLSNDASGWNELAGKFKASEVDLVVIEATGGYERGLVCTLQQAGLEVARVNPRQARDFAKSMGMLAKTDQVDARCLRDFANVLARHQDRQKYVTARLEAHREQLTSLMTRRRQLLEMRVAEGNRLEKASPEAARSIRAVIRTLDKQIGQIDKDVDWHIEKHFKDQRALLEAVKGVGAVTTMTLLAALPELGKLGRRAIGKLVGVAPLANDSGKRQGPRRIWGGRGEVRAVLYMATLSAKRYNPAIASFYQRLLAAGKAKKVAIVACMRKLLTILNAMARDGAVWDPTKHAMPSVKP</sequence>
<feature type="domain" description="Transposase IS110-like N-terminal" evidence="1">
    <location>
        <begin position="16"/>
        <end position="161"/>
    </location>
</feature>
<dbReference type="RefSeq" id="WP_062797860.1">
    <property type="nucleotide sequence ID" value="NZ_CP014844.1"/>
</dbReference>
<protein>
    <submittedName>
        <fullName evidence="4">Uncharacterized protein</fullName>
    </submittedName>
</protein>
<organism evidence="4 7">
    <name type="scientific">Cupriavidus nantongensis</name>
    <dbReference type="NCBI Taxonomy" id="1796606"/>
    <lineage>
        <taxon>Bacteria</taxon>
        <taxon>Pseudomonadati</taxon>
        <taxon>Pseudomonadota</taxon>
        <taxon>Betaproteobacteria</taxon>
        <taxon>Burkholderiales</taxon>
        <taxon>Burkholderiaceae</taxon>
        <taxon>Cupriavidus</taxon>
    </lineage>
</organism>
<evidence type="ECO:0000313" key="6">
    <source>
        <dbReference type="EMBL" id="AMR80507.1"/>
    </source>
</evidence>
<dbReference type="GO" id="GO:0006313">
    <property type="term" value="P:DNA transposition"/>
    <property type="evidence" value="ECO:0007669"/>
    <property type="project" value="InterPro"/>
</dbReference>
<dbReference type="KEGG" id="cnan:A2G96_21920"/>
<dbReference type="InterPro" id="IPR047650">
    <property type="entry name" value="Transpos_IS110"/>
</dbReference>
<evidence type="ECO:0000259" key="1">
    <source>
        <dbReference type="Pfam" id="PF01548"/>
    </source>
</evidence>
<dbReference type="Pfam" id="PF01548">
    <property type="entry name" value="DEDD_Tnp_IS110"/>
    <property type="match status" value="1"/>
</dbReference>
<dbReference type="KEGG" id="cnan:A2G96_06535"/>